<reference evidence="15 16" key="1">
    <citation type="submission" date="2016-10" db="EMBL/GenBank/DDBJ databases">
        <authorList>
            <person name="de Groot N.N."/>
        </authorList>
    </citation>
    <scope>NUCLEOTIDE SEQUENCE [LARGE SCALE GENOMIC DNA]</scope>
    <source>
        <strain evidence="15 16">ATCC 43154</strain>
    </source>
</reference>
<evidence type="ECO:0000256" key="4">
    <source>
        <dbReference type="ARBA" id="ARBA00022452"/>
    </source>
</evidence>
<evidence type="ECO:0000256" key="5">
    <source>
        <dbReference type="ARBA" id="ARBA00022496"/>
    </source>
</evidence>
<evidence type="ECO:0000313" key="15">
    <source>
        <dbReference type="EMBL" id="SFM74266.1"/>
    </source>
</evidence>
<evidence type="ECO:0000256" key="13">
    <source>
        <dbReference type="RuleBase" id="RU003357"/>
    </source>
</evidence>
<accession>A0A1I4TC55</accession>
<dbReference type="SMART" id="SM00965">
    <property type="entry name" value="STN"/>
    <property type="match status" value="1"/>
</dbReference>
<dbReference type="Gene3D" id="2.170.130.10">
    <property type="entry name" value="TonB-dependent receptor, plug domain"/>
    <property type="match status" value="1"/>
</dbReference>
<proteinExistence type="inferred from homology"/>
<keyword evidence="8 13" id="KW-0798">TonB box</keyword>
<dbReference type="Pfam" id="PF07715">
    <property type="entry name" value="Plug"/>
    <property type="match status" value="1"/>
</dbReference>
<organism evidence="15 16">
    <name type="scientific">Rugamonas rubra</name>
    <dbReference type="NCBI Taxonomy" id="758825"/>
    <lineage>
        <taxon>Bacteria</taxon>
        <taxon>Pseudomonadati</taxon>
        <taxon>Pseudomonadota</taxon>
        <taxon>Betaproteobacteria</taxon>
        <taxon>Burkholderiales</taxon>
        <taxon>Oxalobacteraceae</taxon>
        <taxon>Telluria group</taxon>
        <taxon>Rugamonas</taxon>
    </lineage>
</organism>
<sequence length="814" mass="86092">MSKQQSMQHHTPSRRAALAPLTLALRLAFGGALVLGASGGAFAQSANAQYDIPAGPLADALNRFAQLAGVAVALDADKVQGLRSPGLKGSYSTEDGFNTLLRDSPYAIGKTSAGYLLQGRPAVAPAAQRKEQALAQVTVTSTLLADELPGVYAGGQVARGAQLGILGSTSTMDAPFNLSAYTAGLIEDQQASTVAAVLQNDPSVRFTTSEGHIYENFSIRGFEITGEDLAFNGLYGLSPYGHAPTEFVERVEVLKGPGALLGGMSPQGGVGGVINLVPKRAGDKPLLRLSTDFSSAAQFGAHLDAGRRFGDNGRYGVRFNGGYRDGKVGVDEQKKERLLAAIALDYRGAQLNLALDAYSNRENIDNGSSWMASFPSTGVIAPPKTGTNLLRGIYGKLENDAVAVRASYEFSDALSAYAAIGKLRYRYSGYINGTRAAIRNAAGDYLGTTFHQRGSTDTTSAEVGLRARFTTGSVRHQMVLSATSLEFDTGRATPGFSADYKSNIYRPGTPALGADPGPAPKVGDAALRSLALADTLAFAGDKVLLTLGAREQQVKTRALHPVSGAVTSNYDKRALTPALGLVVKPWTPALSLYANYIEGLSQGGSVTDATAKNFGEVFAPYQSKQVEGGVKWDQGEYGNTLSVFQIKRPSMLKDTASNTYNADGRQRNRGVEWNVFGQLGGQLRVLGGATYTDGKMTHASSAALTGKTIYGTPKWKANLGGDWSVPGANGLSLNARLVYTGSQYVNSSNTQQIGSWTRVDLGARHSVRWLAHTLQLRANVENVANRSYWAGSFNDGYVTQGAGRIYKLSASVDL</sequence>
<keyword evidence="11 12" id="KW-0998">Cell outer membrane</keyword>
<dbReference type="PANTHER" id="PTHR32552">
    <property type="entry name" value="FERRICHROME IRON RECEPTOR-RELATED"/>
    <property type="match status" value="1"/>
</dbReference>
<evidence type="ECO:0000256" key="10">
    <source>
        <dbReference type="ARBA" id="ARBA00023170"/>
    </source>
</evidence>
<dbReference type="GO" id="GO:0038023">
    <property type="term" value="F:signaling receptor activity"/>
    <property type="evidence" value="ECO:0007669"/>
    <property type="project" value="InterPro"/>
</dbReference>
<keyword evidence="4 12" id="KW-1134">Transmembrane beta strand</keyword>
<dbReference type="NCBIfam" id="TIGR01783">
    <property type="entry name" value="TonB-siderophor"/>
    <property type="match status" value="1"/>
</dbReference>
<dbReference type="InterPro" id="IPR039426">
    <property type="entry name" value="TonB-dep_rcpt-like"/>
</dbReference>
<dbReference type="GO" id="GO:0015891">
    <property type="term" value="P:siderophore transport"/>
    <property type="evidence" value="ECO:0007669"/>
    <property type="project" value="InterPro"/>
</dbReference>
<evidence type="ECO:0000259" key="14">
    <source>
        <dbReference type="SMART" id="SM00965"/>
    </source>
</evidence>
<dbReference type="PROSITE" id="PS52016">
    <property type="entry name" value="TONB_DEPENDENT_REC_3"/>
    <property type="match status" value="1"/>
</dbReference>
<keyword evidence="7" id="KW-0408">Iron</keyword>
<dbReference type="Pfam" id="PF00593">
    <property type="entry name" value="TonB_dep_Rec_b-barrel"/>
    <property type="match status" value="1"/>
</dbReference>
<evidence type="ECO:0000256" key="1">
    <source>
        <dbReference type="ARBA" id="ARBA00004571"/>
    </source>
</evidence>
<evidence type="ECO:0000256" key="2">
    <source>
        <dbReference type="ARBA" id="ARBA00009810"/>
    </source>
</evidence>
<dbReference type="EMBL" id="FOTW01000030">
    <property type="protein sequence ID" value="SFM74266.1"/>
    <property type="molecule type" value="Genomic_DNA"/>
</dbReference>
<dbReference type="InterPro" id="IPR010105">
    <property type="entry name" value="TonB_sidphr_rcpt"/>
</dbReference>
<comment type="subcellular location">
    <subcellularLocation>
        <location evidence="1 12">Cell outer membrane</location>
        <topology evidence="1 12">Multi-pass membrane protein</topology>
    </subcellularLocation>
</comment>
<dbReference type="Proteomes" id="UP000199470">
    <property type="component" value="Unassembled WGS sequence"/>
</dbReference>
<evidence type="ECO:0000256" key="9">
    <source>
        <dbReference type="ARBA" id="ARBA00023136"/>
    </source>
</evidence>
<dbReference type="Gene3D" id="2.40.170.20">
    <property type="entry name" value="TonB-dependent receptor, beta-barrel domain"/>
    <property type="match status" value="1"/>
</dbReference>
<keyword evidence="9 12" id="KW-0472">Membrane</keyword>
<protein>
    <submittedName>
        <fullName evidence="15">Iron complex outermembrane recepter protein</fullName>
    </submittedName>
</protein>
<dbReference type="InterPro" id="IPR036942">
    <property type="entry name" value="Beta-barrel_TonB_sf"/>
</dbReference>
<name>A0A1I4TC55_9BURK</name>
<keyword evidence="6 12" id="KW-0812">Transmembrane</keyword>
<feature type="domain" description="Secretin/TonB short N-terminal" evidence="14">
    <location>
        <begin position="70"/>
        <end position="120"/>
    </location>
</feature>
<dbReference type="STRING" id="758825.SAMN02982985_05158"/>
<dbReference type="GO" id="GO:0015344">
    <property type="term" value="F:siderophore uptake transmembrane transporter activity"/>
    <property type="evidence" value="ECO:0007669"/>
    <property type="project" value="TreeGrafter"/>
</dbReference>
<keyword evidence="5" id="KW-0410">Iron transport</keyword>
<dbReference type="Gene3D" id="3.55.50.30">
    <property type="match status" value="1"/>
</dbReference>
<gene>
    <name evidence="15" type="ORF">SAMN02982985_05158</name>
</gene>
<dbReference type="SUPFAM" id="SSF56935">
    <property type="entry name" value="Porins"/>
    <property type="match status" value="1"/>
</dbReference>
<evidence type="ECO:0000256" key="6">
    <source>
        <dbReference type="ARBA" id="ARBA00022692"/>
    </source>
</evidence>
<dbReference type="InterPro" id="IPR011662">
    <property type="entry name" value="Secretin/TonB_short_N"/>
</dbReference>
<comment type="similarity">
    <text evidence="2 12 13">Belongs to the TonB-dependent receptor family.</text>
</comment>
<keyword evidence="5" id="KW-0406">Ion transport</keyword>
<evidence type="ECO:0000313" key="16">
    <source>
        <dbReference type="Proteomes" id="UP000199470"/>
    </source>
</evidence>
<dbReference type="InterPro" id="IPR037066">
    <property type="entry name" value="Plug_dom_sf"/>
</dbReference>
<keyword evidence="3 12" id="KW-0813">Transport</keyword>
<evidence type="ECO:0000256" key="8">
    <source>
        <dbReference type="ARBA" id="ARBA00023077"/>
    </source>
</evidence>
<evidence type="ECO:0000256" key="12">
    <source>
        <dbReference type="PROSITE-ProRule" id="PRU01360"/>
    </source>
</evidence>
<dbReference type="PANTHER" id="PTHR32552:SF82">
    <property type="entry name" value="FCUA PROTEIN"/>
    <property type="match status" value="1"/>
</dbReference>
<keyword evidence="10" id="KW-0675">Receptor</keyword>
<dbReference type="InterPro" id="IPR012910">
    <property type="entry name" value="Plug_dom"/>
</dbReference>
<evidence type="ECO:0000256" key="11">
    <source>
        <dbReference type="ARBA" id="ARBA00023237"/>
    </source>
</evidence>
<dbReference type="GO" id="GO:0009279">
    <property type="term" value="C:cell outer membrane"/>
    <property type="evidence" value="ECO:0007669"/>
    <property type="project" value="UniProtKB-SubCell"/>
</dbReference>
<evidence type="ECO:0000256" key="7">
    <source>
        <dbReference type="ARBA" id="ARBA00023004"/>
    </source>
</evidence>
<dbReference type="InterPro" id="IPR000531">
    <property type="entry name" value="Beta-barrel_TonB"/>
</dbReference>
<evidence type="ECO:0000256" key="3">
    <source>
        <dbReference type="ARBA" id="ARBA00022448"/>
    </source>
</evidence>
<keyword evidence="16" id="KW-1185">Reference proteome</keyword>
<dbReference type="AlphaFoldDB" id="A0A1I4TC55"/>
<dbReference type="CDD" id="cd01347">
    <property type="entry name" value="ligand_gated_channel"/>
    <property type="match status" value="1"/>
</dbReference>